<reference evidence="9" key="2">
    <citation type="submission" date="2023-06" db="EMBL/GenBank/DDBJ databases">
        <authorList>
            <consortium name="Lawrence Berkeley National Laboratory"/>
            <person name="Haridas S."/>
            <person name="Hensen N."/>
            <person name="Bonometti L."/>
            <person name="Westerberg I."/>
            <person name="Brannstrom I.O."/>
            <person name="Guillou S."/>
            <person name="Cros-Aarteil S."/>
            <person name="Calhoun S."/>
            <person name="Kuo A."/>
            <person name="Mondo S."/>
            <person name="Pangilinan J."/>
            <person name="Riley R."/>
            <person name="LaButti K."/>
            <person name="Andreopoulos B."/>
            <person name="Lipzen A."/>
            <person name="Chen C."/>
            <person name="Yanf M."/>
            <person name="Daum C."/>
            <person name="Ng V."/>
            <person name="Clum A."/>
            <person name="Steindorff A."/>
            <person name="Ohm R."/>
            <person name="Martin F."/>
            <person name="Silar P."/>
            <person name="Natvig D."/>
            <person name="Lalanne C."/>
            <person name="Gautier V."/>
            <person name="Ament-velasquez S.L."/>
            <person name="Kruys A."/>
            <person name="Hutchinson M.I."/>
            <person name="Powell A.J."/>
            <person name="Barry K."/>
            <person name="Miller A.N."/>
            <person name="Grigoriev I.V."/>
            <person name="Debuchy R."/>
            <person name="Gladieux P."/>
            <person name="Thoren M.H."/>
            <person name="Johannesson H."/>
        </authorList>
    </citation>
    <scope>NUCLEOTIDE SEQUENCE</scope>
    <source>
        <strain evidence="9">CBS 232.78</strain>
    </source>
</reference>
<keyword evidence="3 7" id="KW-1133">Transmembrane helix</keyword>
<protein>
    <recommendedName>
        <fullName evidence="8">Rhodopsin domain-containing protein</fullName>
    </recommendedName>
</protein>
<name>A0AAE0U3U5_9PEZI</name>
<dbReference type="EMBL" id="JAULSW010000002">
    <property type="protein sequence ID" value="KAK3389589.1"/>
    <property type="molecule type" value="Genomic_DNA"/>
</dbReference>
<dbReference type="GO" id="GO:0016020">
    <property type="term" value="C:membrane"/>
    <property type="evidence" value="ECO:0007669"/>
    <property type="project" value="UniProtKB-SubCell"/>
</dbReference>
<feature type="region of interest" description="Disordered" evidence="6">
    <location>
        <begin position="333"/>
        <end position="384"/>
    </location>
</feature>
<evidence type="ECO:0000256" key="3">
    <source>
        <dbReference type="ARBA" id="ARBA00022989"/>
    </source>
</evidence>
<dbReference type="InterPro" id="IPR049326">
    <property type="entry name" value="Rhodopsin_dom_fungi"/>
</dbReference>
<feature type="compositionally biased region" description="Basic and acidic residues" evidence="6">
    <location>
        <begin position="367"/>
        <end position="384"/>
    </location>
</feature>
<comment type="caution">
    <text evidence="9">The sequence shown here is derived from an EMBL/GenBank/DDBJ whole genome shotgun (WGS) entry which is preliminary data.</text>
</comment>
<dbReference type="AlphaFoldDB" id="A0AAE0U3U5"/>
<gene>
    <name evidence="9" type="ORF">B0H63DRAFT_463997</name>
</gene>
<evidence type="ECO:0000256" key="1">
    <source>
        <dbReference type="ARBA" id="ARBA00004141"/>
    </source>
</evidence>
<feature type="compositionally biased region" description="Polar residues" evidence="6">
    <location>
        <begin position="356"/>
        <end position="365"/>
    </location>
</feature>
<dbReference type="Proteomes" id="UP001285441">
    <property type="component" value="Unassembled WGS sequence"/>
</dbReference>
<feature type="transmembrane region" description="Helical" evidence="7">
    <location>
        <begin position="209"/>
        <end position="233"/>
    </location>
</feature>
<dbReference type="PANTHER" id="PTHR33048">
    <property type="entry name" value="PTH11-LIKE INTEGRAL MEMBRANE PROTEIN (AFU_ORTHOLOGUE AFUA_5G11245)"/>
    <property type="match status" value="1"/>
</dbReference>
<sequence>MAPAALVETWALYSVGSLVILARIICRWRLVGVYNFKPDDYLIFLAWATYTAMTVEAHVVGGLGDLHALTIEQREALTPEAAAPLVEGTKWFCAGVATYITFIWILKINMLFLYQRVVNGLWVAKFIVPTMIMVGVTWAATMMILFLPCRPYNRMWIVFPDQGEYCKPQSFLNMVPPLIMNLVTDLCIMAIPAPVIIPVRTTIWRKMGLVILFFAGFFIMTAAILRVVMVLVLGNGPTAAIWSCREDIIAIIVGQAILIRPMFTRKFWSRDYASGTYSSKSHSSSKRSSKKPKVGSGNVSGSFEMGGAGNSAKRAGFGKIKDPFSVTAALATVQGDDENDNGSTEKIVSPSSSSSTYDTMGTPTTGDEEKRETAHPDHGNDLERGVVDISTGERGPYHDSRVDGIVQPGRIIINVSRQVEVENMESGRTNFSRPIGGHGDYLNATNDANCWR</sequence>
<feature type="transmembrane region" description="Helical" evidence="7">
    <location>
        <begin position="42"/>
        <end position="60"/>
    </location>
</feature>
<evidence type="ECO:0000256" key="6">
    <source>
        <dbReference type="SAM" id="MobiDB-lite"/>
    </source>
</evidence>
<dbReference type="PANTHER" id="PTHR33048:SF2">
    <property type="entry name" value="SRPK"/>
    <property type="match status" value="1"/>
</dbReference>
<feature type="domain" description="Rhodopsin" evidence="8">
    <location>
        <begin position="22"/>
        <end position="264"/>
    </location>
</feature>
<evidence type="ECO:0000256" key="2">
    <source>
        <dbReference type="ARBA" id="ARBA00022692"/>
    </source>
</evidence>
<comment type="similarity">
    <text evidence="5">Belongs to the SAT4 family.</text>
</comment>
<dbReference type="InterPro" id="IPR052337">
    <property type="entry name" value="SAT4-like"/>
</dbReference>
<evidence type="ECO:0000256" key="5">
    <source>
        <dbReference type="ARBA" id="ARBA00038359"/>
    </source>
</evidence>
<feature type="region of interest" description="Disordered" evidence="6">
    <location>
        <begin position="275"/>
        <end position="305"/>
    </location>
</feature>
<evidence type="ECO:0000256" key="7">
    <source>
        <dbReference type="SAM" id="Phobius"/>
    </source>
</evidence>
<comment type="subcellular location">
    <subcellularLocation>
        <location evidence="1">Membrane</location>
        <topology evidence="1">Multi-pass membrane protein</topology>
    </subcellularLocation>
</comment>
<dbReference type="Pfam" id="PF20684">
    <property type="entry name" value="Fung_rhodopsin"/>
    <property type="match status" value="1"/>
</dbReference>
<keyword evidence="10" id="KW-1185">Reference proteome</keyword>
<evidence type="ECO:0000313" key="9">
    <source>
        <dbReference type="EMBL" id="KAK3389589.1"/>
    </source>
</evidence>
<accession>A0AAE0U3U5</accession>
<reference evidence="9" key="1">
    <citation type="journal article" date="2023" name="Mol. Phylogenet. Evol.">
        <title>Genome-scale phylogeny and comparative genomics of the fungal order Sordariales.</title>
        <authorList>
            <person name="Hensen N."/>
            <person name="Bonometti L."/>
            <person name="Westerberg I."/>
            <person name="Brannstrom I.O."/>
            <person name="Guillou S."/>
            <person name="Cros-Aarteil S."/>
            <person name="Calhoun S."/>
            <person name="Haridas S."/>
            <person name="Kuo A."/>
            <person name="Mondo S."/>
            <person name="Pangilinan J."/>
            <person name="Riley R."/>
            <person name="LaButti K."/>
            <person name="Andreopoulos B."/>
            <person name="Lipzen A."/>
            <person name="Chen C."/>
            <person name="Yan M."/>
            <person name="Daum C."/>
            <person name="Ng V."/>
            <person name="Clum A."/>
            <person name="Steindorff A."/>
            <person name="Ohm R.A."/>
            <person name="Martin F."/>
            <person name="Silar P."/>
            <person name="Natvig D.O."/>
            <person name="Lalanne C."/>
            <person name="Gautier V."/>
            <person name="Ament-Velasquez S.L."/>
            <person name="Kruys A."/>
            <person name="Hutchinson M.I."/>
            <person name="Powell A.J."/>
            <person name="Barry K."/>
            <person name="Miller A.N."/>
            <person name="Grigoriev I.V."/>
            <person name="Debuchy R."/>
            <person name="Gladieux P."/>
            <person name="Hiltunen Thoren M."/>
            <person name="Johannesson H."/>
        </authorList>
    </citation>
    <scope>NUCLEOTIDE SEQUENCE</scope>
    <source>
        <strain evidence="9">CBS 232.78</strain>
    </source>
</reference>
<feature type="transmembrane region" description="Helical" evidence="7">
    <location>
        <begin position="96"/>
        <end position="114"/>
    </location>
</feature>
<keyword evidence="4 7" id="KW-0472">Membrane</keyword>
<feature type="compositionally biased region" description="Basic residues" evidence="6">
    <location>
        <begin position="283"/>
        <end position="293"/>
    </location>
</feature>
<feature type="transmembrane region" description="Helical" evidence="7">
    <location>
        <begin position="126"/>
        <end position="147"/>
    </location>
</feature>
<evidence type="ECO:0000256" key="4">
    <source>
        <dbReference type="ARBA" id="ARBA00023136"/>
    </source>
</evidence>
<organism evidence="9 10">
    <name type="scientific">Podospora didyma</name>
    <dbReference type="NCBI Taxonomy" id="330526"/>
    <lineage>
        <taxon>Eukaryota</taxon>
        <taxon>Fungi</taxon>
        <taxon>Dikarya</taxon>
        <taxon>Ascomycota</taxon>
        <taxon>Pezizomycotina</taxon>
        <taxon>Sordariomycetes</taxon>
        <taxon>Sordariomycetidae</taxon>
        <taxon>Sordariales</taxon>
        <taxon>Podosporaceae</taxon>
        <taxon>Podospora</taxon>
    </lineage>
</organism>
<evidence type="ECO:0000313" key="10">
    <source>
        <dbReference type="Proteomes" id="UP001285441"/>
    </source>
</evidence>
<feature type="transmembrane region" description="Helical" evidence="7">
    <location>
        <begin position="178"/>
        <end position="197"/>
    </location>
</feature>
<proteinExistence type="inferred from homology"/>
<keyword evidence="2 7" id="KW-0812">Transmembrane</keyword>
<evidence type="ECO:0000259" key="8">
    <source>
        <dbReference type="Pfam" id="PF20684"/>
    </source>
</evidence>